<feature type="compositionally biased region" description="Acidic residues" evidence="1">
    <location>
        <begin position="110"/>
        <end position="120"/>
    </location>
</feature>
<name>A0A0E0JJE3_ORYPU</name>
<sequence length="185" mass="20304">MAFPTKVLLSPNLRSGASRPVTQLRMPLVFMVITTLGSPPASFCPCFGSTDANMLPTSPDAKRPIARKHDTGVLKERRSPGIAFGSNLQKAQQLKGDHLREQFAKGSATEDAEQNVEDNADQAVGGEDRGYASKDVRSTPLKDWRNANLKFFATKCQPKIRYPCAPMYHEIIINGRGHPVLKVAK</sequence>
<evidence type="ECO:0000313" key="2">
    <source>
        <dbReference type="EnsemblPlants" id="OPUNC01G17870.1"/>
    </source>
</evidence>
<evidence type="ECO:0000313" key="3">
    <source>
        <dbReference type="Proteomes" id="UP000026962"/>
    </source>
</evidence>
<protein>
    <submittedName>
        <fullName evidence="2">Uncharacterized protein</fullName>
    </submittedName>
</protein>
<dbReference type="Gramene" id="OPUNC01G17870.1">
    <property type="protein sequence ID" value="OPUNC01G17870.1"/>
    <property type="gene ID" value="OPUNC01G17870"/>
</dbReference>
<evidence type="ECO:0000256" key="1">
    <source>
        <dbReference type="SAM" id="MobiDB-lite"/>
    </source>
</evidence>
<proteinExistence type="predicted"/>
<reference evidence="2" key="1">
    <citation type="submission" date="2015-04" db="UniProtKB">
        <authorList>
            <consortium name="EnsemblPlants"/>
        </authorList>
    </citation>
    <scope>IDENTIFICATION</scope>
</reference>
<feature type="region of interest" description="Disordered" evidence="1">
    <location>
        <begin position="105"/>
        <end position="134"/>
    </location>
</feature>
<dbReference type="EnsemblPlants" id="OPUNC01G17870.1">
    <property type="protein sequence ID" value="OPUNC01G17870.1"/>
    <property type="gene ID" value="OPUNC01G17870"/>
</dbReference>
<accession>A0A0E0JJE3</accession>
<reference evidence="2" key="2">
    <citation type="submission" date="2018-05" db="EMBL/GenBank/DDBJ databases">
        <title>OpunRS2 (Oryza punctata Reference Sequence Version 2).</title>
        <authorList>
            <person name="Zhang J."/>
            <person name="Kudrna D."/>
            <person name="Lee S."/>
            <person name="Talag J."/>
            <person name="Welchert J."/>
            <person name="Wing R.A."/>
        </authorList>
    </citation>
    <scope>NUCLEOTIDE SEQUENCE [LARGE SCALE GENOMIC DNA]</scope>
</reference>
<dbReference type="HOGENOM" id="CLU_1463512_0_0_1"/>
<dbReference type="AlphaFoldDB" id="A0A0E0JJE3"/>
<keyword evidence="3" id="KW-1185">Reference proteome</keyword>
<dbReference type="Proteomes" id="UP000026962">
    <property type="component" value="Chromosome 1"/>
</dbReference>
<organism evidence="2">
    <name type="scientific">Oryza punctata</name>
    <name type="common">Red rice</name>
    <dbReference type="NCBI Taxonomy" id="4537"/>
    <lineage>
        <taxon>Eukaryota</taxon>
        <taxon>Viridiplantae</taxon>
        <taxon>Streptophyta</taxon>
        <taxon>Embryophyta</taxon>
        <taxon>Tracheophyta</taxon>
        <taxon>Spermatophyta</taxon>
        <taxon>Magnoliopsida</taxon>
        <taxon>Liliopsida</taxon>
        <taxon>Poales</taxon>
        <taxon>Poaceae</taxon>
        <taxon>BOP clade</taxon>
        <taxon>Oryzoideae</taxon>
        <taxon>Oryzeae</taxon>
        <taxon>Oryzinae</taxon>
        <taxon>Oryza</taxon>
    </lineage>
</organism>